<evidence type="ECO:0000313" key="2">
    <source>
        <dbReference type="EMBL" id="KUI12509.1"/>
    </source>
</evidence>
<feature type="transmembrane region" description="Helical" evidence="1">
    <location>
        <begin position="142"/>
        <end position="164"/>
    </location>
</feature>
<keyword evidence="1" id="KW-0812">Transmembrane</keyword>
<dbReference type="Proteomes" id="UP000053707">
    <property type="component" value="Unassembled WGS sequence"/>
</dbReference>
<protein>
    <submittedName>
        <fullName evidence="2">Uncharacterized protein</fullName>
    </submittedName>
</protein>
<accession>A0A117JIV7</accession>
<feature type="transmembrane region" description="Helical" evidence="1">
    <location>
        <begin position="80"/>
        <end position="100"/>
    </location>
</feature>
<evidence type="ECO:0000313" key="3">
    <source>
        <dbReference type="Proteomes" id="UP000053707"/>
    </source>
</evidence>
<dbReference type="AlphaFoldDB" id="A0A117JIV7"/>
<feature type="transmembrane region" description="Helical" evidence="1">
    <location>
        <begin position="42"/>
        <end position="60"/>
    </location>
</feature>
<feature type="transmembrane region" description="Helical" evidence="1">
    <location>
        <begin position="107"/>
        <end position="130"/>
    </location>
</feature>
<reference evidence="2 3" key="1">
    <citation type="submission" date="2016-01" db="EMBL/GenBank/DDBJ databases">
        <authorList>
            <consortium name="TB Trials Study Group"/>
            <person name="Sutton G."/>
            <person name="Brinkac L."/>
            <person name="Sanka R."/>
            <person name="Adams M."/>
            <person name="Lau E.L."/>
            <person name="Macaden R."/>
            <person name="Grewal H.M.S."/>
        </authorList>
    </citation>
    <scope>NUCLEOTIDE SEQUENCE [LARGE SCALE GENOMIC DNA]</scope>
    <source>
        <strain evidence="2 3">IS-1744</strain>
    </source>
</reference>
<proteinExistence type="predicted"/>
<keyword evidence="1" id="KW-1133">Transmembrane helix</keyword>
<keyword evidence="1" id="KW-0472">Membrane</keyword>
<name>A0A117JIV7_9MYCO</name>
<dbReference type="EMBL" id="LQIR01000034">
    <property type="protein sequence ID" value="KUI12509.1"/>
    <property type="molecule type" value="Genomic_DNA"/>
</dbReference>
<organism evidence="2 3">
    <name type="scientific">Mycobacterium lehmannii</name>
    <dbReference type="NCBI Taxonomy" id="2048550"/>
    <lineage>
        <taxon>Bacteria</taxon>
        <taxon>Bacillati</taxon>
        <taxon>Actinomycetota</taxon>
        <taxon>Actinomycetes</taxon>
        <taxon>Mycobacteriales</taxon>
        <taxon>Mycobacteriaceae</taxon>
        <taxon>Mycobacterium</taxon>
    </lineage>
</organism>
<keyword evidence="3" id="KW-1185">Reference proteome</keyword>
<gene>
    <name evidence="2" type="ORF">AU192_20945</name>
</gene>
<evidence type="ECO:0000256" key="1">
    <source>
        <dbReference type="SAM" id="Phobius"/>
    </source>
</evidence>
<comment type="caution">
    <text evidence="2">The sequence shown here is derived from an EMBL/GenBank/DDBJ whole genome shotgun (WGS) entry which is preliminary data.</text>
</comment>
<sequence length="188" mass="19897">MKGDDNAATPCTSASRLPTMTAPRTQLVEVSLNRSRYRSGRWLLVAEGLACVALGGAAAIGHLDRESRSETGISAFGLHISPVESVVLAVFGVLAVVAALRRGTAVALSAIGVVGGMTMVIVTSVAAVHHADGPMGFEFGDILLSGLLGAFNLALLMWLCSDAVEGKVWRYRRRPATTGARRRRRRLN</sequence>